<evidence type="ECO:0000313" key="3">
    <source>
        <dbReference type="EMBL" id="GGK28521.1"/>
    </source>
</evidence>
<dbReference type="AlphaFoldDB" id="A0A917Q7P5"/>
<keyword evidence="4" id="KW-1185">Reference proteome</keyword>
<evidence type="ECO:0000259" key="2">
    <source>
        <dbReference type="Pfam" id="PF11127"/>
    </source>
</evidence>
<organism evidence="3 4">
    <name type="scientific">Salinarimonas ramus</name>
    <dbReference type="NCBI Taxonomy" id="690164"/>
    <lineage>
        <taxon>Bacteria</taxon>
        <taxon>Pseudomonadati</taxon>
        <taxon>Pseudomonadota</taxon>
        <taxon>Alphaproteobacteria</taxon>
        <taxon>Hyphomicrobiales</taxon>
        <taxon>Salinarimonadaceae</taxon>
        <taxon>Salinarimonas</taxon>
    </lineage>
</organism>
<name>A0A917Q7P5_9HYPH</name>
<proteinExistence type="predicted"/>
<sequence>MIELVSRDDSMSIERTILLVVGVIVLGSVFLAAFHSMNWLWVTGAMGAHLIQASFTGMCPVVMALKRMGLPSRPSFG</sequence>
<evidence type="ECO:0000256" key="1">
    <source>
        <dbReference type="SAM" id="Phobius"/>
    </source>
</evidence>
<reference evidence="3 4" key="1">
    <citation type="journal article" date="2014" name="Int. J. Syst. Evol. Microbiol.">
        <title>Complete genome sequence of Corynebacterium casei LMG S-19264T (=DSM 44701T), isolated from a smear-ripened cheese.</title>
        <authorList>
            <consortium name="US DOE Joint Genome Institute (JGI-PGF)"/>
            <person name="Walter F."/>
            <person name="Albersmeier A."/>
            <person name="Kalinowski J."/>
            <person name="Ruckert C."/>
        </authorList>
    </citation>
    <scope>NUCLEOTIDE SEQUENCE [LARGE SCALE GENOMIC DNA]</scope>
    <source>
        <strain evidence="3 4">CGMCC 1.9161</strain>
    </source>
</reference>
<comment type="caution">
    <text evidence="3">The sequence shown here is derived from an EMBL/GenBank/DDBJ whole genome shotgun (WGS) entry which is preliminary data.</text>
</comment>
<gene>
    <name evidence="3" type="ORF">GCM10011322_13710</name>
</gene>
<feature type="transmembrane region" description="Helical" evidence="1">
    <location>
        <begin position="16"/>
        <end position="34"/>
    </location>
</feature>
<dbReference type="EMBL" id="BMMF01000004">
    <property type="protein sequence ID" value="GGK28521.1"/>
    <property type="molecule type" value="Genomic_DNA"/>
</dbReference>
<feature type="transmembrane region" description="Helical" evidence="1">
    <location>
        <begin position="40"/>
        <end position="65"/>
    </location>
</feature>
<keyword evidence="1" id="KW-0472">Membrane</keyword>
<keyword evidence="1" id="KW-1133">Transmembrane helix</keyword>
<dbReference type="Gene3D" id="6.10.140.1340">
    <property type="match status" value="1"/>
</dbReference>
<accession>A0A917Q7P5</accession>
<feature type="domain" description="Inner membrane protein YgaP-like transmembrane" evidence="2">
    <location>
        <begin position="12"/>
        <end position="66"/>
    </location>
</feature>
<dbReference type="Pfam" id="PF11127">
    <property type="entry name" value="YgaP-like_TM"/>
    <property type="match status" value="1"/>
</dbReference>
<protein>
    <submittedName>
        <fullName evidence="3">Sulfurtransferase</fullName>
    </submittedName>
</protein>
<evidence type="ECO:0000313" key="4">
    <source>
        <dbReference type="Proteomes" id="UP000600449"/>
    </source>
</evidence>
<keyword evidence="1" id="KW-0812">Transmembrane</keyword>
<dbReference type="Proteomes" id="UP000600449">
    <property type="component" value="Unassembled WGS sequence"/>
</dbReference>
<dbReference type="InterPro" id="IPR021309">
    <property type="entry name" value="YgaP-like_TM"/>
</dbReference>